<protein>
    <recommendedName>
        <fullName evidence="4">CRAL/TRIO N-terminal domain-containing protein</fullName>
    </recommendedName>
</protein>
<evidence type="ECO:0000313" key="2">
    <source>
        <dbReference type="EMBL" id="CAK9186370.1"/>
    </source>
</evidence>
<reference evidence="1 3" key="1">
    <citation type="submission" date="2024-02" db="EMBL/GenBank/DDBJ databases">
        <authorList>
            <person name="Vignale AGUSTIN F."/>
            <person name="Sosa J E."/>
            <person name="Modenutti C."/>
        </authorList>
    </citation>
    <scope>NUCLEOTIDE SEQUENCE [LARGE SCALE GENOMIC DNA]</scope>
</reference>
<sequence>MAKKDQIHQNQKEKERVQAVLDLLRKQAPLTLKQEKFCNYACVERFLKAKGDSVKKAAKQLRACLTWRESIGTDHLIADEFSAELAEGLAYVAGQDDESRPVIVYSFASVYTGSGNSNNA</sequence>
<gene>
    <name evidence="1" type="ORF">ILEXP_LOCUS19003</name>
    <name evidence="2" type="ORF">ILEXP_LOCUS56859</name>
</gene>
<dbReference type="InterPro" id="IPR036273">
    <property type="entry name" value="CRAL/TRIO_N_dom_sf"/>
</dbReference>
<dbReference type="EMBL" id="CAUOFW020009558">
    <property type="protein sequence ID" value="CAK9186370.1"/>
    <property type="molecule type" value="Genomic_DNA"/>
</dbReference>
<evidence type="ECO:0000313" key="1">
    <source>
        <dbReference type="EMBL" id="CAK9150852.1"/>
    </source>
</evidence>
<comment type="caution">
    <text evidence="1">The sequence shown here is derived from an EMBL/GenBank/DDBJ whole genome shotgun (WGS) entry which is preliminary data.</text>
</comment>
<dbReference type="Gene3D" id="3.40.525.10">
    <property type="entry name" value="CRAL-TRIO lipid binding domain"/>
    <property type="match status" value="1"/>
</dbReference>
<dbReference type="PANTHER" id="PTHR47104:SF1">
    <property type="entry name" value="SEC14P-LIKE PHOSPHATIDYLINOSITOL TRANSFER FAMILY PROTEIN"/>
    <property type="match status" value="1"/>
</dbReference>
<accession>A0ABC8S8U5</accession>
<dbReference type="InterPro" id="IPR036865">
    <property type="entry name" value="CRAL-TRIO_dom_sf"/>
</dbReference>
<name>A0ABC8S8U5_9AQUA</name>
<dbReference type="EMBL" id="CAUOFW020002059">
    <property type="protein sequence ID" value="CAK9150852.1"/>
    <property type="molecule type" value="Genomic_DNA"/>
</dbReference>
<evidence type="ECO:0000313" key="3">
    <source>
        <dbReference type="Proteomes" id="UP001642360"/>
    </source>
</evidence>
<dbReference type="AlphaFoldDB" id="A0ABC8S8U5"/>
<dbReference type="PANTHER" id="PTHR47104">
    <property type="entry name" value="SEC14P-LIKE PHOSPHATIDYLINOSITOL TRANSFER FAMILY PROTEIN"/>
    <property type="match status" value="1"/>
</dbReference>
<dbReference type="SUPFAM" id="SSF46938">
    <property type="entry name" value="CRAL/TRIO N-terminal domain"/>
    <property type="match status" value="1"/>
</dbReference>
<keyword evidence="3" id="KW-1185">Reference proteome</keyword>
<proteinExistence type="predicted"/>
<organism evidence="1 3">
    <name type="scientific">Ilex paraguariensis</name>
    <name type="common">yerba mate</name>
    <dbReference type="NCBI Taxonomy" id="185542"/>
    <lineage>
        <taxon>Eukaryota</taxon>
        <taxon>Viridiplantae</taxon>
        <taxon>Streptophyta</taxon>
        <taxon>Embryophyta</taxon>
        <taxon>Tracheophyta</taxon>
        <taxon>Spermatophyta</taxon>
        <taxon>Magnoliopsida</taxon>
        <taxon>eudicotyledons</taxon>
        <taxon>Gunneridae</taxon>
        <taxon>Pentapetalae</taxon>
        <taxon>asterids</taxon>
        <taxon>campanulids</taxon>
        <taxon>Aquifoliales</taxon>
        <taxon>Aquifoliaceae</taxon>
        <taxon>Ilex</taxon>
    </lineage>
</organism>
<evidence type="ECO:0008006" key="4">
    <source>
        <dbReference type="Google" id="ProtNLM"/>
    </source>
</evidence>
<dbReference type="Proteomes" id="UP001642360">
    <property type="component" value="Unassembled WGS sequence"/>
</dbReference>